<evidence type="ECO:0000259" key="3">
    <source>
        <dbReference type="Pfam" id="PF06722"/>
    </source>
</evidence>
<dbReference type="RefSeq" id="WP_200321866.1">
    <property type="nucleotide sequence ID" value="NZ_JAENJH010000006.1"/>
</dbReference>
<comment type="caution">
    <text evidence="4">The sequence shown here is derived from an EMBL/GenBank/DDBJ whole genome shotgun (WGS) entry which is preliminary data.</text>
</comment>
<organism evidence="4 5">
    <name type="scientific">Prauserella cavernicola</name>
    <dbReference type="NCBI Taxonomy" id="2800127"/>
    <lineage>
        <taxon>Bacteria</taxon>
        <taxon>Bacillati</taxon>
        <taxon>Actinomycetota</taxon>
        <taxon>Actinomycetes</taxon>
        <taxon>Pseudonocardiales</taxon>
        <taxon>Pseudonocardiaceae</taxon>
        <taxon>Prauserella</taxon>
    </lineage>
</organism>
<keyword evidence="2" id="KW-0808">Transferase</keyword>
<dbReference type="Pfam" id="PF06722">
    <property type="entry name" value="EryCIII-like_C"/>
    <property type="match status" value="1"/>
</dbReference>
<dbReference type="PANTHER" id="PTHR21015">
    <property type="entry name" value="UDP-N-ACETYLGLUCOSAMINE--N-ACETYLMURAMYL-(PENTAPEPTIDE) PYROPHOSPHORYL-UNDECAPRENOL N-ACETYLGLUCOSAMINE TRANSFERASE 1"/>
    <property type="match status" value="1"/>
</dbReference>
<evidence type="ECO:0000313" key="5">
    <source>
        <dbReference type="Proteomes" id="UP000635245"/>
    </source>
</evidence>
<dbReference type="Proteomes" id="UP000635245">
    <property type="component" value="Unassembled WGS sequence"/>
</dbReference>
<reference evidence="4" key="1">
    <citation type="submission" date="2020-12" db="EMBL/GenBank/DDBJ databases">
        <title>Prauserella sp. ASG 168, a novel actinomycete isolated from cave rock.</title>
        <authorList>
            <person name="Suriyachadkun C."/>
        </authorList>
    </citation>
    <scope>NUCLEOTIDE SEQUENCE</scope>
    <source>
        <strain evidence="4">ASG 168</strain>
    </source>
</reference>
<dbReference type="FunFam" id="3.40.50.2000:FF:000072">
    <property type="entry name" value="Glycosyl transferase"/>
    <property type="match status" value="1"/>
</dbReference>
<accession>A0A934QVX6</accession>
<sequence length="388" mass="41077">MFVVAAPAAGHVTVTLPLVRELTRRGTGVTYATGPEQLDATVEAGARGVELPWTLDAGWLSSEEFSTTTFVDFLDGLLTSAAPHLDRLVEQAQAADAGVVCFDATVAPIGVALAQRLGVPAVSVTGSMAVNEHLPLDRLLPPDFRPDNEALLRYAGHLAQFSADQGLDAPLLPMAQPELPLRLVFLPAAFQIAAHTFDPTWRFVGPTLAPRVREPVRDDRPLLVVSLGSAFTDRPDLFRACADAFAGSSWRVVMATGRTPLDELGPLPDNVEATPWISQQELLGQATAFVSHAGTTAIMEAFSLGVPLIMLPQVSEHFLNADRVTELGLGATLDPADLVPGTLRDAVEHLAKDTAVRERLAWMAAEIAAAGGASEAADAVLSLIDAHS</sequence>
<dbReference type="PROSITE" id="PS00375">
    <property type="entry name" value="UDPGT"/>
    <property type="match status" value="1"/>
</dbReference>
<dbReference type="Gene3D" id="3.40.50.2000">
    <property type="entry name" value="Glycogen Phosphorylase B"/>
    <property type="match status" value="2"/>
</dbReference>
<dbReference type="GO" id="GO:0008194">
    <property type="term" value="F:UDP-glycosyltransferase activity"/>
    <property type="evidence" value="ECO:0007669"/>
    <property type="project" value="InterPro"/>
</dbReference>
<dbReference type="EMBL" id="JAENJH010000006">
    <property type="protein sequence ID" value="MBK1787351.1"/>
    <property type="molecule type" value="Genomic_DNA"/>
</dbReference>
<dbReference type="NCBIfam" id="TIGR01426">
    <property type="entry name" value="MGT"/>
    <property type="match status" value="1"/>
</dbReference>
<dbReference type="PANTHER" id="PTHR21015:SF22">
    <property type="entry name" value="GLYCOSYLTRANSFERASE"/>
    <property type="match status" value="1"/>
</dbReference>
<name>A0A934QVX6_9PSEU</name>
<comment type="similarity">
    <text evidence="1">Belongs to the UDP-glycosyltransferase family.</text>
</comment>
<evidence type="ECO:0000256" key="1">
    <source>
        <dbReference type="ARBA" id="ARBA00009995"/>
    </source>
</evidence>
<gene>
    <name evidence="4" type="ORF">JHE00_23760</name>
</gene>
<evidence type="ECO:0000313" key="4">
    <source>
        <dbReference type="EMBL" id="MBK1787351.1"/>
    </source>
</evidence>
<dbReference type="InterPro" id="IPR010610">
    <property type="entry name" value="EryCIII-like_C"/>
</dbReference>
<dbReference type="InterPro" id="IPR035595">
    <property type="entry name" value="UDP_glycos_trans_CS"/>
</dbReference>
<dbReference type="SUPFAM" id="SSF53756">
    <property type="entry name" value="UDP-Glycosyltransferase/glycogen phosphorylase"/>
    <property type="match status" value="1"/>
</dbReference>
<feature type="domain" description="Erythromycin biosynthesis protein CIII-like C-terminal" evidence="3">
    <location>
        <begin position="252"/>
        <end position="380"/>
    </location>
</feature>
<dbReference type="InterPro" id="IPR006326">
    <property type="entry name" value="UDPGT_MGT-like"/>
</dbReference>
<evidence type="ECO:0000256" key="2">
    <source>
        <dbReference type="ARBA" id="ARBA00022679"/>
    </source>
</evidence>
<dbReference type="InterPro" id="IPR002213">
    <property type="entry name" value="UDP_glucos_trans"/>
</dbReference>
<keyword evidence="5" id="KW-1185">Reference proteome</keyword>
<protein>
    <recommendedName>
        <fullName evidence="3">Erythromycin biosynthesis protein CIII-like C-terminal domain-containing protein</fullName>
    </recommendedName>
</protein>
<dbReference type="AlphaFoldDB" id="A0A934QVX6"/>
<proteinExistence type="inferred from homology"/>
<dbReference type="CDD" id="cd03784">
    <property type="entry name" value="GT1_Gtf-like"/>
    <property type="match status" value="1"/>
</dbReference>
<dbReference type="GO" id="GO:0016758">
    <property type="term" value="F:hexosyltransferase activity"/>
    <property type="evidence" value="ECO:0007669"/>
    <property type="project" value="InterPro"/>
</dbReference>